<proteinExistence type="predicted"/>
<protein>
    <submittedName>
        <fullName evidence="1">Uncharacterized protein</fullName>
    </submittedName>
</protein>
<accession>A0A164N8K6</accession>
<dbReference type="EMBL" id="KV419449">
    <property type="protein sequence ID" value="KZS87455.1"/>
    <property type="molecule type" value="Genomic_DNA"/>
</dbReference>
<evidence type="ECO:0000313" key="2">
    <source>
        <dbReference type="Proteomes" id="UP000076722"/>
    </source>
</evidence>
<dbReference type="OrthoDB" id="2269034at2759"/>
<reference evidence="1 2" key="1">
    <citation type="journal article" date="2016" name="Mol. Biol. Evol.">
        <title>Comparative Genomics of Early-Diverging Mushroom-Forming Fungi Provides Insights into the Origins of Lignocellulose Decay Capabilities.</title>
        <authorList>
            <person name="Nagy L.G."/>
            <person name="Riley R."/>
            <person name="Tritt A."/>
            <person name="Adam C."/>
            <person name="Daum C."/>
            <person name="Floudas D."/>
            <person name="Sun H."/>
            <person name="Yadav J.S."/>
            <person name="Pangilinan J."/>
            <person name="Larsson K.H."/>
            <person name="Matsuura K."/>
            <person name="Barry K."/>
            <person name="Labutti K."/>
            <person name="Kuo R."/>
            <person name="Ohm R.A."/>
            <person name="Bhattacharya S.S."/>
            <person name="Shirouzu T."/>
            <person name="Yoshinaga Y."/>
            <person name="Martin F.M."/>
            <person name="Grigoriev I.V."/>
            <person name="Hibbett D.S."/>
        </authorList>
    </citation>
    <scope>NUCLEOTIDE SEQUENCE [LARGE SCALE GENOMIC DNA]</scope>
    <source>
        <strain evidence="1 2">HHB9708</strain>
    </source>
</reference>
<dbReference type="AlphaFoldDB" id="A0A164N8K6"/>
<organism evidence="1 2">
    <name type="scientific">Sistotremastrum niveocremeum HHB9708</name>
    <dbReference type="NCBI Taxonomy" id="1314777"/>
    <lineage>
        <taxon>Eukaryota</taxon>
        <taxon>Fungi</taxon>
        <taxon>Dikarya</taxon>
        <taxon>Basidiomycota</taxon>
        <taxon>Agaricomycotina</taxon>
        <taxon>Agaricomycetes</taxon>
        <taxon>Sistotremastrales</taxon>
        <taxon>Sistotremastraceae</taxon>
        <taxon>Sertulicium</taxon>
        <taxon>Sertulicium niveocremeum</taxon>
    </lineage>
</organism>
<sequence>MSNSPHLVRRGEQLVKKAEEIESIQAVATVSSDEDPLKLMMSWIEGQAYRSAANSDETAQSYLRTIHDQLQSHFVRTRSTINSTLNAHVLINTLPNETLSRIFASYVEMEDLESSRTILVPEVPSWYTLTMVCKHWRAVAFDTPRIFCALNLGWQKSLVDVALRSCGTRLPLRLFIPPMPFILAASIPDLGTSQALDEPSLTLGKDLHLVSPLVARSTSLRLSLQEILVQIYPTGLKLVAPALKNLHLELRNDLVNMSPLFQSRLRSAIRFLFREFPRALENLHFSGMDIPEDVIHCPCLSVITVGNNCLDRGTFETTLRVLSRMDSLTSLCFNSCFRKREYEYDTLTVLPNQARISLTHSRTLTFAHISVDDALRILASINLPQLERMVFHNLCILHPPILGQLTSAEVGCPEVQRIIGQGSFLQLSWHIDASGYHPRVVLWDQYRPSWTEPDTCLLSASFTLAALVNGRGEAAIYPMKYSRPLETFLETLSRFSFESVQVLEISPATLQQSIDGFPLGPPKLLFELFASLNTLHLKNTAWTLFLVILGGEEPFLCPNLTKVTFFECAGTGIGLQQFFWKRTEKGRPVQYCELRNSDIYPRDFDLTLLAGYVGELKVFE</sequence>
<evidence type="ECO:0000313" key="1">
    <source>
        <dbReference type="EMBL" id="KZS87455.1"/>
    </source>
</evidence>
<dbReference type="Proteomes" id="UP000076722">
    <property type="component" value="Unassembled WGS sequence"/>
</dbReference>
<gene>
    <name evidence="1" type="ORF">SISNIDRAFT_491026</name>
</gene>
<keyword evidence="2" id="KW-1185">Reference proteome</keyword>
<name>A0A164N8K6_9AGAM</name>
<dbReference type="Gene3D" id="1.20.1280.50">
    <property type="match status" value="1"/>
</dbReference>